<evidence type="ECO:0000259" key="6">
    <source>
        <dbReference type="Pfam" id="PF00496"/>
    </source>
</evidence>
<evidence type="ECO:0000256" key="3">
    <source>
        <dbReference type="ARBA" id="ARBA00022448"/>
    </source>
</evidence>
<keyword evidence="3" id="KW-0813">Transport</keyword>
<organism evidence="7 8">
    <name type="scientific">Actinocrispum wychmicini</name>
    <dbReference type="NCBI Taxonomy" id="1213861"/>
    <lineage>
        <taxon>Bacteria</taxon>
        <taxon>Bacillati</taxon>
        <taxon>Actinomycetota</taxon>
        <taxon>Actinomycetes</taxon>
        <taxon>Pseudonocardiales</taxon>
        <taxon>Pseudonocardiaceae</taxon>
        <taxon>Actinocrispum</taxon>
    </lineage>
</organism>
<evidence type="ECO:0000256" key="4">
    <source>
        <dbReference type="ARBA" id="ARBA00022729"/>
    </source>
</evidence>
<dbReference type="Pfam" id="PF00496">
    <property type="entry name" value="SBP_bac_5"/>
    <property type="match status" value="1"/>
</dbReference>
<feature type="signal peptide" evidence="5">
    <location>
        <begin position="1"/>
        <end position="24"/>
    </location>
</feature>
<dbReference type="GO" id="GO:1904680">
    <property type="term" value="F:peptide transmembrane transporter activity"/>
    <property type="evidence" value="ECO:0007669"/>
    <property type="project" value="TreeGrafter"/>
</dbReference>
<dbReference type="AlphaFoldDB" id="A0A4R2ILB5"/>
<gene>
    <name evidence="7" type="ORF">EV192_12136</name>
</gene>
<dbReference type="SUPFAM" id="SSF53850">
    <property type="entry name" value="Periplasmic binding protein-like II"/>
    <property type="match status" value="1"/>
</dbReference>
<dbReference type="GO" id="GO:0030313">
    <property type="term" value="C:cell envelope"/>
    <property type="evidence" value="ECO:0007669"/>
    <property type="project" value="UniProtKB-SubCell"/>
</dbReference>
<reference evidence="7 8" key="1">
    <citation type="submission" date="2019-03" db="EMBL/GenBank/DDBJ databases">
        <title>Genomic Encyclopedia of Type Strains, Phase IV (KMG-IV): sequencing the most valuable type-strain genomes for metagenomic binning, comparative biology and taxonomic classification.</title>
        <authorList>
            <person name="Goeker M."/>
        </authorList>
    </citation>
    <scope>NUCLEOTIDE SEQUENCE [LARGE SCALE GENOMIC DNA]</scope>
    <source>
        <strain evidence="7 8">DSM 45934</strain>
    </source>
</reference>
<evidence type="ECO:0000313" key="8">
    <source>
        <dbReference type="Proteomes" id="UP000295680"/>
    </source>
</evidence>
<name>A0A4R2ILB5_9PSEU</name>
<dbReference type="Proteomes" id="UP000295680">
    <property type="component" value="Unassembled WGS sequence"/>
</dbReference>
<dbReference type="PIRSF" id="PIRSF002741">
    <property type="entry name" value="MppA"/>
    <property type="match status" value="1"/>
</dbReference>
<comment type="similarity">
    <text evidence="2">Belongs to the bacterial solute-binding protein 5 family.</text>
</comment>
<comment type="caution">
    <text evidence="7">The sequence shown here is derived from an EMBL/GenBank/DDBJ whole genome shotgun (WGS) entry which is preliminary data.</text>
</comment>
<evidence type="ECO:0000256" key="5">
    <source>
        <dbReference type="SAM" id="SignalP"/>
    </source>
</evidence>
<dbReference type="InterPro" id="IPR030678">
    <property type="entry name" value="Peptide/Ni-bd"/>
</dbReference>
<accession>A0A4R2ILB5</accession>
<feature type="chain" id="PRO_5039005364" evidence="5">
    <location>
        <begin position="25"/>
        <end position="526"/>
    </location>
</feature>
<dbReference type="GO" id="GO:0042597">
    <property type="term" value="C:periplasmic space"/>
    <property type="evidence" value="ECO:0007669"/>
    <property type="project" value="UniProtKB-ARBA"/>
</dbReference>
<evidence type="ECO:0000256" key="1">
    <source>
        <dbReference type="ARBA" id="ARBA00004196"/>
    </source>
</evidence>
<dbReference type="InterPro" id="IPR039424">
    <property type="entry name" value="SBP_5"/>
</dbReference>
<dbReference type="RefSeq" id="WP_207926971.1">
    <property type="nucleotide sequence ID" value="NZ_SLWS01000021.1"/>
</dbReference>
<dbReference type="EMBL" id="SLWS01000021">
    <property type="protein sequence ID" value="TCO45272.1"/>
    <property type="molecule type" value="Genomic_DNA"/>
</dbReference>
<evidence type="ECO:0000256" key="2">
    <source>
        <dbReference type="ARBA" id="ARBA00005695"/>
    </source>
</evidence>
<dbReference type="GO" id="GO:0043190">
    <property type="term" value="C:ATP-binding cassette (ABC) transporter complex"/>
    <property type="evidence" value="ECO:0007669"/>
    <property type="project" value="InterPro"/>
</dbReference>
<dbReference type="PANTHER" id="PTHR30290">
    <property type="entry name" value="PERIPLASMIC BINDING COMPONENT OF ABC TRANSPORTER"/>
    <property type="match status" value="1"/>
</dbReference>
<dbReference type="PANTHER" id="PTHR30290:SF10">
    <property type="entry name" value="PERIPLASMIC OLIGOPEPTIDE-BINDING PROTEIN-RELATED"/>
    <property type="match status" value="1"/>
</dbReference>
<dbReference type="Gene3D" id="3.40.190.10">
    <property type="entry name" value="Periplasmic binding protein-like II"/>
    <property type="match status" value="1"/>
</dbReference>
<evidence type="ECO:0000313" key="7">
    <source>
        <dbReference type="EMBL" id="TCO45272.1"/>
    </source>
</evidence>
<sequence length="526" mass="54484">MTSRRLRAATAAVVLTALASACTAGGSGGGGDGSTLTVHTSFVIKTLDPGKVYEATGLTAVHAMYDTLLTFTGSDVSKPVPNLAESFTASPDATTYTFTLRGNAKFADGSPVTADDVVFSLSRVKNLKASPAVMVADLSAVKRDDRTVVVTSAKPDPNVPIILAMPALGVVNAKVAKQNGATDGADAAAADTGQKYLDVTSAGSGPYVLKTFDAAAQVVLEANPNYWGRKPAFTRVVIRNADVQNQKLTMAKATGAELALDITGKLLDGLPSTLRTSGVRDTVYFMYLNFDPAVSPVTSNPAFRDALRASIDYQGLADLFGKGAGPAAGLVPPAFPGALPDSDAPKQDLAKATELLKGIANPSAKFIYPAITYRGVDLGTVATKVQGDAAKAGIKLELTPQPLATFLDQMRGGKSEMGFSPQSLNYPVADSMVNNMAPGQGTALRAGWTVQRADPSTVEAGKKVNAALDPAARATGMQEWQRAMNKYSPYIALATNSGMVVATPSLTGAEYTPAGWQVDIAAIGRG</sequence>
<dbReference type="InterPro" id="IPR000914">
    <property type="entry name" value="SBP_5_dom"/>
</dbReference>
<keyword evidence="4 5" id="KW-0732">Signal</keyword>
<keyword evidence="8" id="KW-1185">Reference proteome</keyword>
<proteinExistence type="inferred from homology"/>
<dbReference type="Gene3D" id="3.10.105.10">
    <property type="entry name" value="Dipeptide-binding Protein, Domain 3"/>
    <property type="match status" value="1"/>
</dbReference>
<dbReference type="CDD" id="cd08512">
    <property type="entry name" value="PBP2_NikA_DppA_OppA_like_7"/>
    <property type="match status" value="1"/>
</dbReference>
<feature type="domain" description="Solute-binding protein family 5" evidence="6">
    <location>
        <begin position="78"/>
        <end position="440"/>
    </location>
</feature>
<dbReference type="GO" id="GO:0015833">
    <property type="term" value="P:peptide transport"/>
    <property type="evidence" value="ECO:0007669"/>
    <property type="project" value="TreeGrafter"/>
</dbReference>
<comment type="subcellular location">
    <subcellularLocation>
        <location evidence="1">Cell envelope</location>
    </subcellularLocation>
</comment>
<protein>
    <submittedName>
        <fullName evidence="7">Peptide/nickel transport system substrate-binding protein</fullName>
    </submittedName>
</protein>
<dbReference type="PROSITE" id="PS51257">
    <property type="entry name" value="PROKAR_LIPOPROTEIN"/>
    <property type="match status" value="1"/>
</dbReference>